<keyword evidence="2" id="KW-1185">Reference proteome</keyword>
<comment type="caution">
    <text evidence="1">The sequence shown here is derived from an EMBL/GenBank/DDBJ whole genome shotgun (WGS) entry which is preliminary data.</text>
</comment>
<dbReference type="EMBL" id="MVKX01000005">
    <property type="protein sequence ID" value="OOV82772.1"/>
    <property type="molecule type" value="Genomic_DNA"/>
</dbReference>
<keyword evidence="1" id="KW-0378">Hydrolase</keyword>
<gene>
    <name evidence="1" type="ORF">B1202_09200</name>
</gene>
<dbReference type="Proteomes" id="UP000191160">
    <property type="component" value="Unassembled WGS sequence"/>
</dbReference>
<evidence type="ECO:0000313" key="2">
    <source>
        <dbReference type="Proteomes" id="UP000191160"/>
    </source>
</evidence>
<accession>A0A1T1GYT5</accession>
<proteinExistence type="predicted"/>
<dbReference type="Gene3D" id="1.10.3210.10">
    <property type="entry name" value="Hypothetical protein af1432"/>
    <property type="match status" value="1"/>
</dbReference>
<dbReference type="AlphaFoldDB" id="A0A1T1GYT5"/>
<sequence>MKNVQHPDAKIVAVLHDILEDTATTTDELRAMGFQAHIIDAILALTKTAGENRFQAAQRTAKNAIACEVKLSDLHDNMDLSRLTSVTVKDRRRYQQYLKVKRRLERARSVHLHLIELNLTTDYPRFQFQSSQQNFQYLLNAMFDLEHSLGGIQIGSPQEWWILFEDVSVYFAYCQRKGVVPKLEAFFDLILTMDRDYFGGIFQTEQDRQLFASMFGVFMQNHFYRVEA</sequence>
<dbReference type="SUPFAM" id="SSF109604">
    <property type="entry name" value="HD-domain/PDEase-like"/>
    <property type="match status" value="1"/>
</dbReference>
<dbReference type="GO" id="GO:0016787">
    <property type="term" value="F:hydrolase activity"/>
    <property type="evidence" value="ECO:0007669"/>
    <property type="project" value="UniProtKB-KW"/>
</dbReference>
<protein>
    <submittedName>
        <fullName evidence="1">Guanosine-3',5'-bis(Diphosphate) 3'-pyrophosphohydrolase</fullName>
    </submittedName>
</protein>
<organism evidence="1 2">
    <name type="scientific">Acinetobacter amyesii</name>
    <dbReference type="NCBI Taxonomy" id="2942470"/>
    <lineage>
        <taxon>Bacteria</taxon>
        <taxon>Pseudomonadati</taxon>
        <taxon>Pseudomonadota</taxon>
        <taxon>Gammaproteobacteria</taxon>
        <taxon>Moraxellales</taxon>
        <taxon>Moraxellaceae</taxon>
        <taxon>Acinetobacter</taxon>
    </lineage>
</organism>
<reference evidence="1 2" key="1">
    <citation type="submission" date="2017-02" db="EMBL/GenBank/DDBJ databases">
        <title>Acinetobacter sp. ANC 4945, whole genome shotgun sequencing project.</title>
        <authorList>
            <person name="Radolfova-Krizova L."/>
            <person name="Al Atrouni A."/>
            <person name="Nemec A."/>
        </authorList>
    </citation>
    <scope>NUCLEOTIDE SEQUENCE [LARGE SCALE GENOMIC DNA]</scope>
    <source>
        <strain evidence="1 2">ANC 4945</strain>
    </source>
</reference>
<evidence type="ECO:0000313" key="1">
    <source>
        <dbReference type="EMBL" id="OOV82772.1"/>
    </source>
</evidence>
<name>A0A1T1GYT5_9GAMM</name>